<organism evidence="1 2">
    <name type="scientific">Arcicella aquatica</name>
    <dbReference type="NCBI Taxonomy" id="217141"/>
    <lineage>
        <taxon>Bacteria</taxon>
        <taxon>Pseudomonadati</taxon>
        <taxon>Bacteroidota</taxon>
        <taxon>Cytophagia</taxon>
        <taxon>Cytophagales</taxon>
        <taxon>Flectobacillaceae</taxon>
        <taxon>Arcicella</taxon>
    </lineage>
</organism>
<dbReference type="EMBL" id="JAYFUL010000031">
    <property type="protein sequence ID" value="MEA5259461.1"/>
    <property type="molecule type" value="Genomic_DNA"/>
</dbReference>
<name>A0ABU5QSU6_9BACT</name>
<protein>
    <submittedName>
        <fullName evidence="1">Uncharacterized protein</fullName>
    </submittedName>
</protein>
<evidence type="ECO:0000313" key="1">
    <source>
        <dbReference type="EMBL" id="MEA5259461.1"/>
    </source>
</evidence>
<evidence type="ECO:0000313" key="2">
    <source>
        <dbReference type="Proteomes" id="UP001304671"/>
    </source>
</evidence>
<comment type="caution">
    <text evidence="1">The sequence shown here is derived from an EMBL/GenBank/DDBJ whole genome shotgun (WGS) entry which is preliminary data.</text>
</comment>
<gene>
    <name evidence="1" type="ORF">VB264_16800</name>
</gene>
<proteinExistence type="predicted"/>
<dbReference type="RefSeq" id="WP_323251098.1">
    <property type="nucleotide sequence ID" value="NZ_JAYFUL010000031.1"/>
</dbReference>
<dbReference type="Proteomes" id="UP001304671">
    <property type="component" value="Unassembled WGS sequence"/>
</dbReference>
<reference evidence="1 2" key="1">
    <citation type="submission" date="2023-12" db="EMBL/GenBank/DDBJ databases">
        <title>Novel species of the genus Arcicella isolated from rivers.</title>
        <authorList>
            <person name="Lu H."/>
        </authorList>
    </citation>
    <scope>NUCLEOTIDE SEQUENCE [LARGE SCALE GENOMIC DNA]</scope>
    <source>
        <strain evidence="1 2">LMG 21963</strain>
    </source>
</reference>
<accession>A0ABU5QSU6</accession>
<keyword evidence="2" id="KW-1185">Reference proteome</keyword>
<sequence length="97" mass="11500">MNQPKYVLIENNKAASEPSEAAFILCTRNPKFIAEIKKFRTLSTMDEYVPTNQYIQIRKNLPVILEVSEIEENFNEKELANALKYMAKWYFYNCLQR</sequence>